<dbReference type="SUPFAM" id="SSF46689">
    <property type="entry name" value="Homeodomain-like"/>
    <property type="match status" value="1"/>
</dbReference>
<evidence type="ECO:0000259" key="6">
    <source>
        <dbReference type="PROSITE" id="PS50977"/>
    </source>
</evidence>
<name>A0A1M5BIF9_STRHI</name>
<keyword evidence="2" id="KW-0805">Transcription regulation</keyword>
<dbReference type="PROSITE" id="PS50977">
    <property type="entry name" value="HTH_TETR_2"/>
    <property type="match status" value="1"/>
</dbReference>
<evidence type="ECO:0000313" key="7">
    <source>
        <dbReference type="EMBL" id="SHF42413.1"/>
    </source>
</evidence>
<keyword evidence="8" id="KW-1185">Reference proteome</keyword>
<sequence>MPKVVDHDERRKELAEAVWRIVLRDGVEHASVRTVATEAGWSTGSLRHYFPTQDALVTFAAELAADKVVARIQQRVDVKHGPRRVMRAIALELLPLDEQRRAEIAVWLSFVDRSRVDASLREVERRINGEAVEGYERIFDWAGKVGVLRPGLDPKRESRALQGLVDGLAVHALLRPDQYDNDVLVAVLDDYLDRVFTEQDPAAPAATGTH</sequence>
<dbReference type="SUPFAM" id="SSF48498">
    <property type="entry name" value="Tetracyclin repressor-like, C-terminal domain"/>
    <property type="match status" value="1"/>
</dbReference>
<accession>A0A1M5BIF9</accession>
<proteinExistence type="predicted"/>
<evidence type="ECO:0000313" key="8">
    <source>
        <dbReference type="Proteomes" id="UP000184501"/>
    </source>
</evidence>
<dbReference type="PANTHER" id="PTHR47506:SF6">
    <property type="entry name" value="HTH-TYPE TRANSCRIPTIONAL REPRESSOR NEMR"/>
    <property type="match status" value="1"/>
</dbReference>
<feature type="domain" description="HTH tetR-type" evidence="6">
    <location>
        <begin position="8"/>
        <end position="68"/>
    </location>
</feature>
<dbReference type="EMBL" id="FQVN01000003">
    <property type="protein sequence ID" value="SHF42413.1"/>
    <property type="molecule type" value="Genomic_DNA"/>
</dbReference>
<dbReference type="STRING" id="2017.SAMN05444320_103592"/>
<dbReference type="Pfam" id="PF13977">
    <property type="entry name" value="TetR_C_6"/>
    <property type="match status" value="1"/>
</dbReference>
<keyword evidence="4" id="KW-0804">Transcription</keyword>
<organism evidence="7 8">
    <name type="scientific">Streptoalloteichus hindustanus</name>
    <dbReference type="NCBI Taxonomy" id="2017"/>
    <lineage>
        <taxon>Bacteria</taxon>
        <taxon>Bacillati</taxon>
        <taxon>Actinomycetota</taxon>
        <taxon>Actinomycetes</taxon>
        <taxon>Pseudonocardiales</taxon>
        <taxon>Pseudonocardiaceae</taxon>
        <taxon>Streptoalloteichus</taxon>
    </lineage>
</organism>
<evidence type="ECO:0000256" key="1">
    <source>
        <dbReference type="ARBA" id="ARBA00022491"/>
    </source>
</evidence>
<evidence type="ECO:0000256" key="5">
    <source>
        <dbReference type="PROSITE-ProRule" id="PRU00335"/>
    </source>
</evidence>
<protein>
    <submittedName>
        <fullName evidence="7">Transcriptional regulator, TetR family</fullName>
    </submittedName>
</protein>
<evidence type="ECO:0000256" key="3">
    <source>
        <dbReference type="ARBA" id="ARBA00023125"/>
    </source>
</evidence>
<dbReference type="OrthoDB" id="9816296at2"/>
<dbReference type="InterPro" id="IPR039538">
    <property type="entry name" value="BetI_C"/>
</dbReference>
<reference evidence="7 8" key="1">
    <citation type="submission" date="2016-11" db="EMBL/GenBank/DDBJ databases">
        <authorList>
            <person name="Jaros S."/>
            <person name="Januszkiewicz K."/>
            <person name="Wedrychowicz H."/>
        </authorList>
    </citation>
    <scope>NUCLEOTIDE SEQUENCE [LARGE SCALE GENOMIC DNA]</scope>
    <source>
        <strain evidence="7 8">DSM 44523</strain>
    </source>
</reference>
<dbReference type="AlphaFoldDB" id="A0A1M5BIF9"/>
<dbReference type="InterPro" id="IPR009057">
    <property type="entry name" value="Homeodomain-like_sf"/>
</dbReference>
<dbReference type="InterPro" id="IPR036271">
    <property type="entry name" value="Tet_transcr_reg_TetR-rel_C_sf"/>
</dbReference>
<dbReference type="PANTHER" id="PTHR47506">
    <property type="entry name" value="TRANSCRIPTIONAL REGULATORY PROTEIN"/>
    <property type="match status" value="1"/>
</dbReference>
<dbReference type="Proteomes" id="UP000184501">
    <property type="component" value="Unassembled WGS sequence"/>
</dbReference>
<gene>
    <name evidence="7" type="ORF">SAMN05444320_103592</name>
</gene>
<keyword evidence="1" id="KW-0678">Repressor</keyword>
<dbReference type="InterPro" id="IPR001647">
    <property type="entry name" value="HTH_TetR"/>
</dbReference>
<feature type="DNA-binding region" description="H-T-H motif" evidence="5">
    <location>
        <begin position="31"/>
        <end position="50"/>
    </location>
</feature>
<evidence type="ECO:0000256" key="2">
    <source>
        <dbReference type="ARBA" id="ARBA00023015"/>
    </source>
</evidence>
<keyword evidence="3 5" id="KW-0238">DNA-binding</keyword>
<dbReference type="RefSeq" id="WP_073482185.1">
    <property type="nucleotide sequence ID" value="NZ_FQVN01000003.1"/>
</dbReference>
<evidence type="ECO:0000256" key="4">
    <source>
        <dbReference type="ARBA" id="ARBA00023163"/>
    </source>
</evidence>
<dbReference type="Gene3D" id="1.10.357.10">
    <property type="entry name" value="Tetracycline Repressor, domain 2"/>
    <property type="match status" value="1"/>
</dbReference>
<dbReference type="GO" id="GO:0003677">
    <property type="term" value="F:DNA binding"/>
    <property type="evidence" value="ECO:0007669"/>
    <property type="project" value="UniProtKB-UniRule"/>
</dbReference>